<dbReference type="AlphaFoldDB" id="A0A9P5NG31"/>
<dbReference type="PANTHER" id="PTHR33112">
    <property type="entry name" value="DOMAIN PROTEIN, PUTATIVE-RELATED"/>
    <property type="match status" value="1"/>
</dbReference>
<proteinExistence type="predicted"/>
<evidence type="ECO:0000313" key="2">
    <source>
        <dbReference type="EMBL" id="KAF8884199.1"/>
    </source>
</evidence>
<name>A0A9P5NG31_GYMJU</name>
<accession>A0A9P5NG31</accession>
<dbReference type="InterPro" id="IPR010730">
    <property type="entry name" value="HET"/>
</dbReference>
<gene>
    <name evidence="2" type="ORF">CPB84DRAFT_1713099</name>
</gene>
<comment type="caution">
    <text evidence="2">The sequence shown here is derived from an EMBL/GenBank/DDBJ whole genome shotgun (WGS) entry which is preliminary data.</text>
</comment>
<organism evidence="2 3">
    <name type="scientific">Gymnopilus junonius</name>
    <name type="common">Spectacular rustgill mushroom</name>
    <name type="synonym">Gymnopilus spectabilis subsp. junonius</name>
    <dbReference type="NCBI Taxonomy" id="109634"/>
    <lineage>
        <taxon>Eukaryota</taxon>
        <taxon>Fungi</taxon>
        <taxon>Dikarya</taxon>
        <taxon>Basidiomycota</taxon>
        <taxon>Agaricomycotina</taxon>
        <taxon>Agaricomycetes</taxon>
        <taxon>Agaricomycetidae</taxon>
        <taxon>Agaricales</taxon>
        <taxon>Agaricineae</taxon>
        <taxon>Hymenogastraceae</taxon>
        <taxon>Gymnopilus</taxon>
    </lineage>
</organism>
<dbReference type="Proteomes" id="UP000724874">
    <property type="component" value="Unassembled WGS sequence"/>
</dbReference>
<reference evidence="2" key="1">
    <citation type="submission" date="2020-11" db="EMBL/GenBank/DDBJ databases">
        <authorList>
            <consortium name="DOE Joint Genome Institute"/>
            <person name="Ahrendt S."/>
            <person name="Riley R."/>
            <person name="Andreopoulos W."/>
            <person name="LaButti K."/>
            <person name="Pangilinan J."/>
            <person name="Ruiz-duenas F.J."/>
            <person name="Barrasa J.M."/>
            <person name="Sanchez-Garcia M."/>
            <person name="Camarero S."/>
            <person name="Miyauchi S."/>
            <person name="Serrano A."/>
            <person name="Linde D."/>
            <person name="Babiker R."/>
            <person name="Drula E."/>
            <person name="Ayuso-Fernandez I."/>
            <person name="Pacheco R."/>
            <person name="Padilla G."/>
            <person name="Ferreira P."/>
            <person name="Barriuso J."/>
            <person name="Kellner H."/>
            <person name="Castanera R."/>
            <person name="Alfaro M."/>
            <person name="Ramirez L."/>
            <person name="Pisabarro A.G."/>
            <person name="Kuo A."/>
            <person name="Tritt A."/>
            <person name="Lipzen A."/>
            <person name="He G."/>
            <person name="Yan M."/>
            <person name="Ng V."/>
            <person name="Cullen D."/>
            <person name="Martin F."/>
            <person name="Rosso M.-N."/>
            <person name="Henrissat B."/>
            <person name="Hibbett D."/>
            <person name="Martinez A.T."/>
            <person name="Grigoriev I.V."/>
        </authorList>
    </citation>
    <scope>NUCLEOTIDE SEQUENCE</scope>
    <source>
        <strain evidence="2">AH 44721</strain>
    </source>
</reference>
<keyword evidence="3" id="KW-1185">Reference proteome</keyword>
<sequence>MTPPPTVPSLLPVPASLKNRNPTLCSVCKKLNLTPRRFVILPGDPETRNEASVDLGLLEAIRKKAPNCPFCRLVLAALGPKTPLVGKDGAKVTVTIAWGTDGSFQRRPSIHTLMPHAETTKGGYIEETNMFPEIRMLANDAPSNAKKTQLVRIIKNRIDFSMVRNWLNICKIQHGSACDETKMMDHQIKDPAKDISHFRLIDVVDNCVIPAPHNAKYVALSYVWGKIDPTTILRSLLNNYKQLEKAGALLVPKNHDIIPITIRDAIQVVRELNLRYLWVDSLCIIQDDIGPGGSKMSSISKMDLVYGAAYLTIWAATGSDANAGLPGVRPNTRGITQPIEQVLPTLRLAFMPRSQDYVPEAVYYTRAWTLQEQEFTKRELVFIGGQVVYNCVKGTEWREDVLFEDGNIEQVKAASNDNDDIGQFEGLIQSYSGLSLTKEKDIYDAFAGLNNYFKNRLNVNLVHGIPDAYFDWFLLWHPLGVQKRRDKAPSWSWSGWIGQSWPNMWDWYNPRITKIRCALRQRTWIIWYQRKADNSEEVIQVWTPKQSSQPTSKPLNFYGGVTKNRFPIDCSRTVPTRRKLVRAVQYYPDSHNPAPGSGLLQF</sequence>
<evidence type="ECO:0000259" key="1">
    <source>
        <dbReference type="Pfam" id="PF06985"/>
    </source>
</evidence>
<dbReference type="EMBL" id="JADNYJ010000110">
    <property type="protein sequence ID" value="KAF8884199.1"/>
    <property type="molecule type" value="Genomic_DNA"/>
</dbReference>
<feature type="domain" description="Heterokaryon incompatibility" evidence="1">
    <location>
        <begin position="217"/>
        <end position="372"/>
    </location>
</feature>
<protein>
    <submittedName>
        <fullName evidence="2">Heterokaryon incompatibility protein-domain-containing protein</fullName>
    </submittedName>
</protein>
<dbReference type="OrthoDB" id="5125733at2759"/>
<dbReference type="PANTHER" id="PTHR33112:SF12">
    <property type="entry name" value="HETEROKARYON INCOMPATIBILITY DOMAIN-CONTAINING PROTEIN"/>
    <property type="match status" value="1"/>
</dbReference>
<evidence type="ECO:0000313" key="3">
    <source>
        <dbReference type="Proteomes" id="UP000724874"/>
    </source>
</evidence>
<dbReference type="Pfam" id="PF06985">
    <property type="entry name" value="HET"/>
    <property type="match status" value="1"/>
</dbReference>